<evidence type="ECO:0000256" key="1">
    <source>
        <dbReference type="ARBA" id="ARBA00004123"/>
    </source>
</evidence>
<gene>
    <name evidence="14" type="ORF">B2J93_8722</name>
</gene>
<protein>
    <recommendedName>
        <fullName evidence="4">Mediator of RNA polymerase II transcription subunit 12</fullName>
    </recommendedName>
    <alternativeName>
        <fullName evidence="11">Mediator complex subunit 12</fullName>
    </alternativeName>
</protein>
<dbReference type="GO" id="GO:0003712">
    <property type="term" value="F:transcription coregulator activity"/>
    <property type="evidence" value="ECO:0007669"/>
    <property type="project" value="InterPro"/>
</dbReference>
<dbReference type="STRING" id="503106.A0A218YWI5"/>
<evidence type="ECO:0000313" key="15">
    <source>
        <dbReference type="Proteomes" id="UP000242519"/>
    </source>
</evidence>
<feature type="compositionally biased region" description="Polar residues" evidence="12">
    <location>
        <begin position="50"/>
        <end position="62"/>
    </location>
</feature>
<comment type="subcellular location">
    <subcellularLocation>
        <location evidence="1">Nucleus</location>
    </subcellularLocation>
</comment>
<organism evidence="14 15">
    <name type="scientific">Diplocarpon coronariae</name>
    <dbReference type="NCBI Taxonomy" id="2795749"/>
    <lineage>
        <taxon>Eukaryota</taxon>
        <taxon>Fungi</taxon>
        <taxon>Dikarya</taxon>
        <taxon>Ascomycota</taxon>
        <taxon>Pezizomycotina</taxon>
        <taxon>Leotiomycetes</taxon>
        <taxon>Helotiales</taxon>
        <taxon>Drepanopezizaceae</taxon>
        <taxon>Diplocarpon</taxon>
    </lineage>
</organism>
<keyword evidence="5" id="KW-0678">Repressor</keyword>
<evidence type="ECO:0000259" key="13">
    <source>
        <dbReference type="SMART" id="SM01281"/>
    </source>
</evidence>
<feature type="region of interest" description="Disordered" evidence="12">
    <location>
        <begin position="782"/>
        <end position="809"/>
    </location>
</feature>
<dbReference type="SMART" id="SM01281">
    <property type="entry name" value="Med12"/>
    <property type="match status" value="1"/>
</dbReference>
<keyword evidence="15" id="KW-1185">Reference proteome</keyword>
<dbReference type="GO" id="GO:0016592">
    <property type="term" value="C:mediator complex"/>
    <property type="evidence" value="ECO:0007669"/>
    <property type="project" value="InterPro"/>
</dbReference>
<evidence type="ECO:0000256" key="10">
    <source>
        <dbReference type="ARBA" id="ARBA00025661"/>
    </source>
</evidence>
<feature type="domain" description="Mediator complex subunit Med12" evidence="13">
    <location>
        <begin position="284"/>
        <end position="347"/>
    </location>
</feature>
<accession>A0A218YWI5</accession>
<feature type="region of interest" description="Disordered" evidence="12">
    <location>
        <begin position="96"/>
        <end position="219"/>
    </location>
</feature>
<comment type="function">
    <text evidence="10">Component of the SRB8-11 complex. The SRB8-11 complex is a regulatory module of the Mediator complex which is itself involved in regulation of basal and activated RNA polymerase II-dependent transcription. The SRB8-11 complex may be involved in the transcriptional repression of a subset of genes regulated by Mediator. It may inhibit the association of the Mediator complex with RNA polymerase II to form the holoenzyme complex.</text>
</comment>
<dbReference type="Pfam" id="PF25326">
    <property type="entry name" value="ARM_SRB8"/>
    <property type="match status" value="1"/>
</dbReference>
<evidence type="ECO:0000256" key="6">
    <source>
        <dbReference type="ARBA" id="ARBA00023015"/>
    </source>
</evidence>
<keyword evidence="7" id="KW-0010">Activator</keyword>
<keyword evidence="9" id="KW-0539">Nucleus</keyword>
<evidence type="ECO:0000256" key="8">
    <source>
        <dbReference type="ARBA" id="ARBA00023163"/>
    </source>
</evidence>
<keyword evidence="6" id="KW-0805">Transcription regulation</keyword>
<feature type="compositionally biased region" description="Low complexity" evidence="12">
    <location>
        <begin position="104"/>
        <end position="117"/>
    </location>
</feature>
<dbReference type="OrthoDB" id="20828at2759"/>
<comment type="similarity">
    <text evidence="2">Belongs to the Mediator complex subunit 12 family.</text>
</comment>
<dbReference type="InterPro" id="IPR019035">
    <property type="entry name" value="Mediator_Med12"/>
</dbReference>
<evidence type="ECO:0000256" key="11">
    <source>
        <dbReference type="ARBA" id="ARBA00032010"/>
    </source>
</evidence>
<feature type="region of interest" description="Disordered" evidence="12">
    <location>
        <begin position="1"/>
        <end position="20"/>
    </location>
</feature>
<dbReference type="Pfam" id="PF09497">
    <property type="entry name" value="Med12"/>
    <property type="match status" value="1"/>
</dbReference>
<reference evidence="14 15" key="1">
    <citation type="submission" date="2017-04" db="EMBL/GenBank/DDBJ databases">
        <title>Draft genome sequence of Marssonina coronaria NL1: causal agent of apple blotch.</title>
        <authorList>
            <person name="Cheng Q."/>
        </authorList>
    </citation>
    <scope>NUCLEOTIDE SEQUENCE [LARGE SCALE GENOMIC DNA]</scope>
    <source>
        <strain evidence="14 15">NL1</strain>
    </source>
</reference>
<evidence type="ECO:0000256" key="2">
    <source>
        <dbReference type="ARBA" id="ARBA00010289"/>
    </source>
</evidence>
<dbReference type="GO" id="GO:0006357">
    <property type="term" value="P:regulation of transcription by RNA polymerase II"/>
    <property type="evidence" value="ECO:0007669"/>
    <property type="project" value="InterPro"/>
</dbReference>
<evidence type="ECO:0000256" key="3">
    <source>
        <dbReference type="ARBA" id="ARBA00011629"/>
    </source>
</evidence>
<feature type="region of interest" description="Disordered" evidence="12">
    <location>
        <begin position="43"/>
        <end position="66"/>
    </location>
</feature>
<evidence type="ECO:0000256" key="4">
    <source>
        <dbReference type="ARBA" id="ARBA00019622"/>
    </source>
</evidence>
<evidence type="ECO:0000256" key="7">
    <source>
        <dbReference type="ARBA" id="ARBA00023159"/>
    </source>
</evidence>
<evidence type="ECO:0000256" key="12">
    <source>
        <dbReference type="SAM" id="MobiDB-lite"/>
    </source>
</evidence>
<comment type="caution">
    <text evidence="14">The sequence shown here is derived from an EMBL/GenBank/DDBJ whole genome shotgun (WGS) entry which is preliminary data.</text>
</comment>
<dbReference type="InterPro" id="IPR057344">
    <property type="entry name" value="ARM_SRB8"/>
</dbReference>
<dbReference type="EMBL" id="MZNU01000336">
    <property type="protein sequence ID" value="OWP00151.1"/>
    <property type="molecule type" value="Genomic_DNA"/>
</dbReference>
<dbReference type="InParanoid" id="A0A218YWI5"/>
<sequence>MGRQVSLDGPRGHTVSQHGIAGDGYAGSWTWIMGRWSATGVLQRPPPLRTHSQQYASSSPTRRGSDALVDVTWEGEARHGPRIGASRLRLEISTDARQTGAVESPQPSSTATPTSRPLVPPRGRPHLHSDVPATTPSHPRGAPEGGQPAGAIKPMPLPVRPGQHAPPRSEKPRPLPPPTSTAKKDARPKPYTLEVPAAAPRYPPNGHADFDPWTGNHPEDQFSEVAIRSGYYDKSSMTQNEVGSARASIFPALKHKSGLQTLSSLFTSVLAQRRAHGQITAASTFKPPPRVTVTDTKRELWLKDLANTTIPLRRLSRSIPHGIRGKVLLDQSLSKNIPIERAVWLAKCVGANELRAFRRKGGSGTFAMGGEAKWIRDFTVCVEQFVDSVVGTCGEKDFKTRISYAIRLAAHFHAEQLLDREHFMDWLVGSLENSPPTKLPMWLLISQVYWNDLSQYRRFGRRLSAALMNQLAETLNDPDRDILAPLSARLTSLLRGLISSNAHNFLTPRTWQTHRGMLTSPGGVADAALGPVLAAIDRRNQRFVATGATTEPGPRRRLIALLDGCLAEPFAPELPRLCWETDRDKDLLAATVLGWAASPHRPGSTKIYAAVRILRSWSRLGTDVTGSILAFLDTAPRDSACSKPALYHVVSELARSAHFSTPRYARWLIARGGISTGADVAPDGPASTRLLAELPTHHVSDSLAALRTALLGRAGLSTTDEDGLVQECTARIAQSLPGMQAGADGRLGAQDDLGSAGIAELPPGLSRTVRSELGLWLRQQARRPMGQPTRPPLDDWDPPPGRGGPSARPGLAFETIRRYLEDLGDFSMLADVLQIVTASGDADVLASCADTLGAHLEIFAAIGALNGLFEMLASRLRTLTAEAGSVPRRFLVSLADLAARLPEHRAAAQQLALELARNDRTTAADAWSPVSDHMAIVETAEADFTDEIEKVLASGNSMDQATLERLFARITLRLEASWEKGPEQQRSCALLLTRLRTFDAKPFDLRMAAWVGRCVQRQSRRSMMHVFGPLVSFGCLALRDVARGCRCGDADASPGSSYVPGTSLELLGLLVAPCSLPGLLTLDEAYRLRIKQVRLQKDSPMEVLPVVRRAFGEAFSAAHAQSTRAAEVRALLESREIYAFYQRVVLRDPVAFAQELAVPLLRSANRETVAAIQTSIDRLLLAGRRVEPITPELLLRLADDLSLPFCQVQLAAMLQSRAAVADGGDASPPEHLAALDSAIESAVHAGNTSWASIIPLLDVSIAQHLRRRAATQFLGGFPPPTAGGIEAAAMSTRIARAENLLRIIDATAPGIPDAAPDPSNATLATDLVSTLNGTWLLLAGTPSPAMRESITSRWLPLLLSFTTMHVSVFEATRQGHESRAKATLTLAAVYLQLTALEIRTPAIRDLAEQTFDLALHLVDSLPEDLRLQCVRSLRDTTSNPQIAYLFSVASTPTESLWLSQKERGPVVPGTSPAEARLPEKETLTPFVLRRWEILGEPTPNVGENDTSLSLTLFGARRG</sequence>
<dbReference type="Proteomes" id="UP000242519">
    <property type="component" value="Unassembled WGS sequence"/>
</dbReference>
<dbReference type="PANTHER" id="PTHR46567:SF1">
    <property type="entry name" value="MEDIATOR OF RNA POLYMERASE II TRANSCRIPTION SUBUNIT 12"/>
    <property type="match status" value="1"/>
</dbReference>
<evidence type="ECO:0000256" key="9">
    <source>
        <dbReference type="ARBA" id="ARBA00023242"/>
    </source>
</evidence>
<comment type="subunit">
    <text evidence="3">Component of the SRB8-11 complex, which itself associates with the Mediator complex.</text>
</comment>
<keyword evidence="8" id="KW-0804">Transcription</keyword>
<evidence type="ECO:0000256" key="5">
    <source>
        <dbReference type="ARBA" id="ARBA00022491"/>
    </source>
</evidence>
<name>A0A218YWI5_9HELO</name>
<evidence type="ECO:0000313" key="14">
    <source>
        <dbReference type="EMBL" id="OWP00151.1"/>
    </source>
</evidence>
<proteinExistence type="inferred from homology"/>
<dbReference type="PANTHER" id="PTHR46567">
    <property type="entry name" value="MEDIATOR OF RNA POLYMERASE II TRANSCRIPTION SUBUNIT 12"/>
    <property type="match status" value="1"/>
</dbReference>